<sequence length="132" mass="14380">MLNLIWKRPDGTFVADVNGKPYHVVDGDEPLWTAALIAAAKLGNKLKLEPAPEAVDPPPLTRLAKADLWRRCTDEEAEVLHNALSQAPFRLRLIFEAAQYLDSTDPDYPALRAGVVAALGEVRAAIILSPEG</sequence>
<protein>
    <submittedName>
        <fullName evidence="1">Uncharacterized protein</fullName>
    </submittedName>
</protein>
<reference evidence="2" key="1">
    <citation type="journal article" date="2019" name="Int. J. Syst. Evol. Microbiol.">
        <title>The Global Catalogue of Microorganisms (GCM) 10K type strain sequencing project: providing services to taxonomists for standard genome sequencing and annotation.</title>
        <authorList>
            <consortium name="The Broad Institute Genomics Platform"/>
            <consortium name="The Broad Institute Genome Sequencing Center for Infectious Disease"/>
            <person name="Wu L."/>
            <person name="Ma J."/>
        </authorList>
    </citation>
    <scope>NUCLEOTIDE SEQUENCE [LARGE SCALE GENOMIC DNA]</scope>
    <source>
        <strain evidence="2">CCUG 43117</strain>
    </source>
</reference>
<organism evidence="1 2">
    <name type="scientific">Bosea massiliensis</name>
    <dbReference type="NCBI Taxonomy" id="151419"/>
    <lineage>
        <taxon>Bacteria</taxon>
        <taxon>Pseudomonadati</taxon>
        <taxon>Pseudomonadota</taxon>
        <taxon>Alphaproteobacteria</taxon>
        <taxon>Hyphomicrobiales</taxon>
        <taxon>Boseaceae</taxon>
        <taxon>Bosea</taxon>
    </lineage>
</organism>
<dbReference type="RefSeq" id="WP_377818018.1">
    <property type="nucleotide sequence ID" value="NZ_JBHSLU010000161.1"/>
</dbReference>
<evidence type="ECO:0000313" key="2">
    <source>
        <dbReference type="Proteomes" id="UP001596060"/>
    </source>
</evidence>
<name>A0ABW0PAP2_9HYPH</name>
<comment type="caution">
    <text evidence="1">The sequence shown here is derived from an EMBL/GenBank/DDBJ whole genome shotgun (WGS) entry which is preliminary data.</text>
</comment>
<keyword evidence="2" id="KW-1185">Reference proteome</keyword>
<proteinExistence type="predicted"/>
<evidence type="ECO:0000313" key="1">
    <source>
        <dbReference type="EMBL" id="MFC5509263.1"/>
    </source>
</evidence>
<dbReference type="EMBL" id="JBHSLU010000161">
    <property type="protein sequence ID" value="MFC5509263.1"/>
    <property type="molecule type" value="Genomic_DNA"/>
</dbReference>
<gene>
    <name evidence="1" type="ORF">ACFPN9_29040</name>
</gene>
<dbReference type="Proteomes" id="UP001596060">
    <property type="component" value="Unassembled WGS sequence"/>
</dbReference>
<accession>A0ABW0PAP2</accession>